<reference evidence="2" key="1">
    <citation type="journal article" date="2020" name="Fungal Divers.">
        <title>Resolving the Mortierellaceae phylogeny through synthesis of multi-gene phylogenetics and phylogenomics.</title>
        <authorList>
            <person name="Vandepol N."/>
            <person name="Liber J."/>
            <person name="Desiro A."/>
            <person name="Na H."/>
            <person name="Kennedy M."/>
            <person name="Barry K."/>
            <person name="Grigoriev I.V."/>
            <person name="Miller A.N."/>
            <person name="O'Donnell K."/>
            <person name="Stajich J.E."/>
            <person name="Bonito G."/>
        </authorList>
    </citation>
    <scope>NUCLEOTIDE SEQUENCE</scope>
    <source>
        <strain evidence="2">KOD1015</strain>
    </source>
</reference>
<feature type="region of interest" description="Disordered" evidence="1">
    <location>
        <begin position="151"/>
        <end position="170"/>
    </location>
</feature>
<name>A0A9P6FK42_9FUNG</name>
<feature type="compositionally biased region" description="Polar residues" evidence="1">
    <location>
        <begin position="160"/>
        <end position="170"/>
    </location>
</feature>
<evidence type="ECO:0000313" key="2">
    <source>
        <dbReference type="EMBL" id="KAF9575148.1"/>
    </source>
</evidence>
<organism evidence="2 3">
    <name type="scientific">Lunasporangiospora selenospora</name>
    <dbReference type="NCBI Taxonomy" id="979761"/>
    <lineage>
        <taxon>Eukaryota</taxon>
        <taxon>Fungi</taxon>
        <taxon>Fungi incertae sedis</taxon>
        <taxon>Mucoromycota</taxon>
        <taxon>Mortierellomycotina</taxon>
        <taxon>Mortierellomycetes</taxon>
        <taxon>Mortierellales</taxon>
        <taxon>Mortierellaceae</taxon>
        <taxon>Lunasporangiospora</taxon>
    </lineage>
</organism>
<feature type="compositionally biased region" description="Basic and acidic residues" evidence="1">
    <location>
        <begin position="220"/>
        <end position="235"/>
    </location>
</feature>
<comment type="caution">
    <text evidence="2">The sequence shown here is derived from an EMBL/GenBank/DDBJ whole genome shotgun (WGS) entry which is preliminary data.</text>
</comment>
<dbReference type="OrthoDB" id="2447187at2759"/>
<accession>A0A9P6FK42</accession>
<gene>
    <name evidence="2" type="ORF">BGW38_008246</name>
</gene>
<feature type="region of interest" description="Disordered" evidence="1">
    <location>
        <begin position="210"/>
        <end position="256"/>
    </location>
</feature>
<keyword evidence="3" id="KW-1185">Reference proteome</keyword>
<evidence type="ECO:0000256" key="1">
    <source>
        <dbReference type="SAM" id="MobiDB-lite"/>
    </source>
</evidence>
<proteinExistence type="predicted"/>
<protein>
    <submittedName>
        <fullName evidence="2">Uncharacterized protein</fullName>
    </submittedName>
</protein>
<dbReference type="Proteomes" id="UP000780801">
    <property type="component" value="Unassembled WGS sequence"/>
</dbReference>
<dbReference type="AlphaFoldDB" id="A0A9P6FK42"/>
<sequence>MPLSELCINGPHLPISLIGRMMEKGSESPIGSFNEAWKDEIDATKAGAGYFLSLKGRPEFNPLDYISFRGLVWSEAPCLPSEWVGWMQDLKVSTFEHVRRRALTAPALTFHDVYNVYKVRILDRHELEILGESSQQVVDSGHQPSSLMQERQRHTEHITPRTSTPTSSLGQDTLRAISSAANRSKGKAVAAPNATGVEIAIGSHERVKTNQTTDALNDLEVDHRKRRATESESARKTKSRKKAPNGDLKAAIHKTHTQSRIRRYKLLDKKLFWQLKSGRAVETVLHEASLQPAATTR</sequence>
<dbReference type="EMBL" id="JAABOA010005628">
    <property type="protein sequence ID" value="KAF9575148.1"/>
    <property type="molecule type" value="Genomic_DNA"/>
</dbReference>
<evidence type="ECO:0000313" key="3">
    <source>
        <dbReference type="Proteomes" id="UP000780801"/>
    </source>
</evidence>